<protein>
    <submittedName>
        <fullName evidence="1">Uncharacterized protein</fullName>
    </submittedName>
</protein>
<gene>
    <name evidence="1" type="ORF">SOCE836_095660</name>
</gene>
<dbReference type="EMBL" id="CP012672">
    <property type="protein sequence ID" value="AUX37343.1"/>
    <property type="molecule type" value="Genomic_DNA"/>
</dbReference>
<evidence type="ECO:0000313" key="2">
    <source>
        <dbReference type="Proteomes" id="UP000295497"/>
    </source>
</evidence>
<organism evidence="1 2">
    <name type="scientific">Sorangium cellulosum</name>
    <name type="common">Polyangium cellulosum</name>
    <dbReference type="NCBI Taxonomy" id="56"/>
    <lineage>
        <taxon>Bacteria</taxon>
        <taxon>Pseudomonadati</taxon>
        <taxon>Myxococcota</taxon>
        <taxon>Polyangia</taxon>
        <taxon>Polyangiales</taxon>
        <taxon>Polyangiaceae</taxon>
        <taxon>Sorangium</taxon>
    </lineage>
</organism>
<accession>A0A4P2R5P0</accession>
<name>A0A4P2R5P0_SORCE</name>
<sequence length="177" mass="19234">MSTHETTADVDQHLEIHRPEVIPAHGVDERDRVAEHRRRCPRDVAVHPSVEHGDDLRDLACEALQARDLLSEQARIEARAIAEVQPDQRSRVADLPREEVTEQAALLVEQLVAFPDVAGGYHTSLTSAPAPLVRISAFRGQTTYATVAAPTAAPTTSAAEPKPWNRPALVFAACASS</sequence>
<reference evidence="1 2" key="1">
    <citation type="submission" date="2015-09" db="EMBL/GenBank/DDBJ databases">
        <title>Sorangium comparison.</title>
        <authorList>
            <person name="Zaburannyi N."/>
            <person name="Bunk B."/>
            <person name="Overmann J."/>
            <person name="Mueller R."/>
        </authorList>
    </citation>
    <scope>NUCLEOTIDE SEQUENCE [LARGE SCALE GENOMIC DNA]</scope>
    <source>
        <strain evidence="1 2">So ce836</strain>
    </source>
</reference>
<dbReference type="AlphaFoldDB" id="A0A4P2R5P0"/>
<proteinExistence type="predicted"/>
<dbReference type="Proteomes" id="UP000295497">
    <property type="component" value="Chromosome"/>
</dbReference>
<evidence type="ECO:0000313" key="1">
    <source>
        <dbReference type="EMBL" id="AUX37343.1"/>
    </source>
</evidence>